<dbReference type="RefSeq" id="WP_150566802.1">
    <property type="nucleotide sequence ID" value="NZ_CABPSD010000005.1"/>
</dbReference>
<dbReference type="PANTHER" id="PTHR43877:SF2">
    <property type="entry name" value="AMINOALKYLPHOSPHONATE N-ACETYLTRANSFERASE-RELATED"/>
    <property type="match status" value="1"/>
</dbReference>
<proteinExistence type="predicted"/>
<keyword evidence="2" id="KW-0012">Acyltransferase</keyword>
<dbReference type="CDD" id="cd04301">
    <property type="entry name" value="NAT_SF"/>
    <property type="match status" value="1"/>
</dbReference>
<dbReference type="PROSITE" id="PS51186">
    <property type="entry name" value="GNAT"/>
    <property type="match status" value="1"/>
</dbReference>
<dbReference type="SUPFAM" id="SSF55729">
    <property type="entry name" value="Acyl-CoA N-acyltransferases (Nat)"/>
    <property type="match status" value="1"/>
</dbReference>
<keyword evidence="5" id="KW-1185">Reference proteome</keyword>
<protein>
    <submittedName>
        <fullName evidence="4">Acetyltransferase</fullName>
    </submittedName>
</protein>
<dbReference type="InterPro" id="IPR050832">
    <property type="entry name" value="Bact_Acetyltransf"/>
</dbReference>
<name>A0A5E4UXY3_9BURK</name>
<evidence type="ECO:0000313" key="5">
    <source>
        <dbReference type="Proteomes" id="UP000368474"/>
    </source>
</evidence>
<evidence type="ECO:0000256" key="2">
    <source>
        <dbReference type="ARBA" id="ARBA00023315"/>
    </source>
</evidence>
<reference evidence="4 5" key="1">
    <citation type="submission" date="2019-08" db="EMBL/GenBank/DDBJ databases">
        <authorList>
            <person name="Peeters C."/>
        </authorList>
    </citation>
    <scope>NUCLEOTIDE SEQUENCE [LARGE SCALE GENOMIC DNA]</scope>
    <source>
        <strain evidence="4 5">LMG 31116</strain>
    </source>
</reference>
<evidence type="ECO:0000256" key="1">
    <source>
        <dbReference type="ARBA" id="ARBA00022679"/>
    </source>
</evidence>
<keyword evidence="1 4" id="KW-0808">Transferase</keyword>
<organism evidence="4 5">
    <name type="scientific">Pandoraea morbifera</name>
    <dbReference type="NCBI Taxonomy" id="2508300"/>
    <lineage>
        <taxon>Bacteria</taxon>
        <taxon>Pseudomonadati</taxon>
        <taxon>Pseudomonadota</taxon>
        <taxon>Betaproteobacteria</taxon>
        <taxon>Burkholderiales</taxon>
        <taxon>Burkholderiaceae</taxon>
        <taxon>Pandoraea</taxon>
    </lineage>
</organism>
<accession>A0A5E4UXY3</accession>
<dbReference type="Proteomes" id="UP000368474">
    <property type="component" value="Unassembled WGS sequence"/>
</dbReference>
<dbReference type="InterPro" id="IPR000182">
    <property type="entry name" value="GNAT_dom"/>
</dbReference>
<sequence length="194" mass="21141">MSFPNSSHPASPVPPFEVSLHRLDGAQALACVEALTDVLIDCVEGGASVSFMRPLTRERAGAFWRKVAESVARGERALLVARRDAPGTPGDGDIVGTVQLILDLPENQPHRADVAKMLVHRCARRQGVAQRLMSAIDDVARSEGRHVLVLDTVTGGDAERLYRRSGWHRAGDVPKFALMPDGAFCATTFYYKHL</sequence>
<dbReference type="Gene3D" id="3.40.630.30">
    <property type="match status" value="1"/>
</dbReference>
<dbReference type="GO" id="GO:0016747">
    <property type="term" value="F:acyltransferase activity, transferring groups other than amino-acyl groups"/>
    <property type="evidence" value="ECO:0007669"/>
    <property type="project" value="InterPro"/>
</dbReference>
<dbReference type="EMBL" id="CABPSD010000005">
    <property type="protein sequence ID" value="VVE04797.1"/>
    <property type="molecule type" value="Genomic_DNA"/>
</dbReference>
<dbReference type="PANTHER" id="PTHR43877">
    <property type="entry name" value="AMINOALKYLPHOSPHONATE N-ACETYLTRANSFERASE-RELATED-RELATED"/>
    <property type="match status" value="1"/>
</dbReference>
<dbReference type="AlphaFoldDB" id="A0A5E4UXY3"/>
<gene>
    <name evidence="4" type="ORF">PMO31116_02304</name>
</gene>
<dbReference type="Pfam" id="PF00583">
    <property type="entry name" value="Acetyltransf_1"/>
    <property type="match status" value="1"/>
</dbReference>
<dbReference type="InterPro" id="IPR016181">
    <property type="entry name" value="Acyl_CoA_acyltransferase"/>
</dbReference>
<evidence type="ECO:0000259" key="3">
    <source>
        <dbReference type="PROSITE" id="PS51186"/>
    </source>
</evidence>
<evidence type="ECO:0000313" key="4">
    <source>
        <dbReference type="EMBL" id="VVE04797.1"/>
    </source>
</evidence>
<feature type="domain" description="N-acetyltransferase" evidence="3">
    <location>
        <begin position="50"/>
        <end position="194"/>
    </location>
</feature>